<dbReference type="Gene3D" id="3.90.75.20">
    <property type="match status" value="1"/>
</dbReference>
<dbReference type="InterPro" id="IPR003615">
    <property type="entry name" value="HNH_nuc"/>
</dbReference>
<name>A0A0F9I1C5_9ZZZZ</name>
<evidence type="ECO:0000313" key="2">
    <source>
        <dbReference type="EMBL" id="KKL81177.1"/>
    </source>
</evidence>
<dbReference type="Pfam" id="PF13392">
    <property type="entry name" value="HNH_3"/>
    <property type="match status" value="1"/>
</dbReference>
<protein>
    <recommendedName>
        <fullName evidence="1">HNH nuclease domain-containing protein</fullName>
    </recommendedName>
</protein>
<reference evidence="2" key="1">
    <citation type="journal article" date="2015" name="Nature">
        <title>Complex archaea that bridge the gap between prokaryotes and eukaryotes.</title>
        <authorList>
            <person name="Spang A."/>
            <person name="Saw J.H."/>
            <person name="Jorgensen S.L."/>
            <person name="Zaremba-Niedzwiedzka K."/>
            <person name="Martijn J."/>
            <person name="Lind A.E."/>
            <person name="van Eijk R."/>
            <person name="Schleper C."/>
            <person name="Guy L."/>
            <person name="Ettema T.J."/>
        </authorList>
    </citation>
    <scope>NUCLEOTIDE SEQUENCE</scope>
</reference>
<gene>
    <name evidence="2" type="ORF">LCGC14_1997390</name>
</gene>
<dbReference type="AlphaFoldDB" id="A0A0F9I1C5"/>
<comment type="caution">
    <text evidence="2">The sequence shown here is derived from an EMBL/GenBank/DDBJ whole genome shotgun (WGS) entry which is preliminary data.</text>
</comment>
<sequence>MSSVKSLIYHKLWYWIQRLNIKKKNLRKGYKKGKNNHKWKGGKFETKKKKFIYCPEHHRASTSGYVLEHILVTEQTLVRPLKYYGNNNPDNEIVHHIDTDSLNNKPDNLYVCKNRQKHRAVHINLSEIATELYKKGLVGFNNKKGEYYIKDGKI</sequence>
<accession>A0A0F9I1C5</accession>
<organism evidence="2">
    <name type="scientific">marine sediment metagenome</name>
    <dbReference type="NCBI Taxonomy" id="412755"/>
    <lineage>
        <taxon>unclassified sequences</taxon>
        <taxon>metagenomes</taxon>
        <taxon>ecological metagenomes</taxon>
    </lineage>
</organism>
<dbReference type="SUPFAM" id="SSF54060">
    <property type="entry name" value="His-Me finger endonucleases"/>
    <property type="match status" value="1"/>
</dbReference>
<dbReference type="InterPro" id="IPR044925">
    <property type="entry name" value="His-Me_finger_sf"/>
</dbReference>
<evidence type="ECO:0000259" key="1">
    <source>
        <dbReference type="Pfam" id="PF13392"/>
    </source>
</evidence>
<proteinExistence type="predicted"/>
<dbReference type="EMBL" id="LAZR01022640">
    <property type="protein sequence ID" value="KKL81177.1"/>
    <property type="molecule type" value="Genomic_DNA"/>
</dbReference>
<feature type="domain" description="HNH nuclease" evidence="1">
    <location>
        <begin position="82"/>
        <end position="119"/>
    </location>
</feature>